<accession>A0ABX7XC89</accession>
<feature type="transmembrane region" description="Helical" evidence="1">
    <location>
        <begin position="93"/>
        <end position="114"/>
    </location>
</feature>
<proteinExistence type="predicted"/>
<keyword evidence="1" id="KW-0472">Membrane</keyword>
<organism evidence="2 3">
    <name type="scientific">Faecalibacter bovis</name>
    <dbReference type="NCBI Taxonomy" id="2898187"/>
    <lineage>
        <taxon>Bacteria</taxon>
        <taxon>Pseudomonadati</taxon>
        <taxon>Bacteroidota</taxon>
        <taxon>Flavobacteriia</taxon>
        <taxon>Flavobacteriales</taxon>
        <taxon>Weeksellaceae</taxon>
        <taxon>Faecalibacter</taxon>
    </lineage>
</organism>
<evidence type="ECO:0000256" key="1">
    <source>
        <dbReference type="SAM" id="Phobius"/>
    </source>
</evidence>
<dbReference type="Proteomes" id="UP000672011">
    <property type="component" value="Chromosome"/>
</dbReference>
<evidence type="ECO:0000313" key="3">
    <source>
        <dbReference type="Proteomes" id="UP000672011"/>
    </source>
</evidence>
<dbReference type="RefSeq" id="WP_230476174.1">
    <property type="nucleotide sequence ID" value="NZ_CP072842.1"/>
</dbReference>
<keyword evidence="1" id="KW-0812">Transmembrane</keyword>
<keyword evidence="3" id="KW-1185">Reference proteome</keyword>
<keyword evidence="1" id="KW-1133">Transmembrane helix</keyword>
<sequence>MENKVRIKTLKSRPRFKVYTKASKTELINTIKIQLAIHNKEIGGYANQEFAMVRLRREKEKYWAPQLQIRWEIDEEHHNVTVVRGVIGPRPSIWTMFMFLYGLSGALFITLGTYSISEYYVTGSSNWIWVIPSAILLALGTYVASKIGQHISKDHLAEIYKFIDQVFNDLDFYEDKKM</sequence>
<evidence type="ECO:0000313" key="2">
    <source>
        <dbReference type="EMBL" id="QTV05531.1"/>
    </source>
</evidence>
<reference evidence="2 3" key="1">
    <citation type="journal article" date="2021" name="Int. J. Syst. Evol. Microbiol.">
        <title>Faecalibacter bovis sp. nov., isolated from cow faeces.</title>
        <authorList>
            <person name="Li F."/>
            <person name="Zhao W."/>
            <person name="Hong Q."/>
            <person name="Shao Q."/>
            <person name="Song J."/>
            <person name="Yang S."/>
        </authorList>
    </citation>
    <scope>NUCLEOTIDE SEQUENCE [LARGE SCALE GENOMIC DNA]</scope>
    <source>
        <strain evidence="2 3">ZY171143</strain>
    </source>
</reference>
<name>A0ABX7XC89_9FLAO</name>
<protein>
    <submittedName>
        <fullName evidence="2">Uncharacterized protein</fullName>
    </submittedName>
</protein>
<feature type="transmembrane region" description="Helical" evidence="1">
    <location>
        <begin position="126"/>
        <end position="144"/>
    </location>
</feature>
<gene>
    <name evidence="2" type="ORF">J9309_12280</name>
</gene>
<dbReference type="EMBL" id="CP072842">
    <property type="protein sequence ID" value="QTV05531.1"/>
    <property type="molecule type" value="Genomic_DNA"/>
</dbReference>
<reference evidence="3" key="2">
    <citation type="submission" date="2021-04" db="EMBL/GenBank/DDBJ databases">
        <title>Taxonomy of Flavobacteriaceae bacterium ZY171143.</title>
        <authorList>
            <person name="Li F."/>
        </authorList>
    </citation>
    <scope>NUCLEOTIDE SEQUENCE [LARGE SCALE GENOMIC DNA]</scope>
    <source>
        <strain evidence="3">ZY171143</strain>
    </source>
</reference>